<comment type="caution">
    <text evidence="1">The sequence shown here is derived from an EMBL/GenBank/DDBJ whole genome shotgun (WGS) entry which is preliminary data.</text>
</comment>
<proteinExistence type="predicted"/>
<keyword evidence="2" id="KW-1185">Reference proteome</keyword>
<evidence type="ECO:0000313" key="2">
    <source>
        <dbReference type="Proteomes" id="UP001220010"/>
    </source>
</evidence>
<dbReference type="InterPro" id="IPR019613">
    <property type="entry name" value="DUF4198"/>
</dbReference>
<dbReference type="RefSeq" id="WP_316967126.1">
    <property type="nucleotide sequence ID" value="NZ_JARFPK010000038.1"/>
</dbReference>
<organism evidence="1 2">
    <name type="scientific">Candidatus Methanocrinis natronophilus</name>
    <dbReference type="NCBI Taxonomy" id="3033396"/>
    <lineage>
        <taxon>Archaea</taxon>
        <taxon>Methanobacteriati</taxon>
        <taxon>Methanobacteriota</taxon>
        <taxon>Stenosarchaea group</taxon>
        <taxon>Methanomicrobia</taxon>
        <taxon>Methanotrichales</taxon>
        <taxon>Methanotrichaceae</taxon>
        <taxon>Methanocrinis</taxon>
    </lineage>
</organism>
<dbReference type="Proteomes" id="UP001220010">
    <property type="component" value="Unassembled WGS sequence"/>
</dbReference>
<sequence>MNRILALCLLLAFAVAGGQAHDTWLMTTSGWVSDGDLALVQMTEGHYFVPMAPPPGDISVRMIGPEGYDEEYDLDETTATNGPYYRVDFDVPLPGLYVATGEQYEGPLTFVRTRFGAPSEEMDGYEEIAWDEVDASGWDSDWYIAEAYDDMVKFSKLFIVAENADFASASVPVGQRLEIVPLDNIKALGTGDFRFLILFDGSPAAGLDVRLSTPGDPAVAAGVTDEEGVVVLAVPEPGLWVAATEHKDGEMMLLPQRGPDAVDESFVGTGYFSVLTLRSDYIKPEAD</sequence>
<accession>A0ABT5X9K3</accession>
<reference evidence="1 2" key="1">
    <citation type="submission" date="2023-03" db="EMBL/GenBank/DDBJ databases">
        <title>WGS of Methanotrichaceae archaeon Mx.</title>
        <authorList>
            <person name="Sorokin D.Y."/>
            <person name="Merkel A.Y."/>
        </authorList>
    </citation>
    <scope>NUCLEOTIDE SEQUENCE [LARGE SCALE GENOMIC DNA]</scope>
    <source>
        <strain evidence="1 2">Mx</strain>
    </source>
</reference>
<gene>
    <name evidence="1" type="ORF">P0O15_09510</name>
</gene>
<dbReference type="Pfam" id="PF10670">
    <property type="entry name" value="DUF4198"/>
    <property type="match status" value="1"/>
</dbReference>
<dbReference type="EMBL" id="JARFPK010000038">
    <property type="protein sequence ID" value="MDF0591394.1"/>
    <property type="molecule type" value="Genomic_DNA"/>
</dbReference>
<protein>
    <submittedName>
        <fullName evidence="1">DUF4198 domain-containing protein</fullName>
    </submittedName>
</protein>
<evidence type="ECO:0000313" key="1">
    <source>
        <dbReference type="EMBL" id="MDF0591394.1"/>
    </source>
</evidence>
<name>A0ABT5X9K3_9EURY</name>